<organism evidence="2 3">
    <name type="scientific">Streptomyces tendae</name>
    <dbReference type="NCBI Taxonomy" id="1932"/>
    <lineage>
        <taxon>Bacteria</taxon>
        <taxon>Bacillati</taxon>
        <taxon>Actinomycetota</taxon>
        <taxon>Actinomycetes</taxon>
        <taxon>Kitasatosporales</taxon>
        <taxon>Streptomycetaceae</taxon>
        <taxon>Streptomyces</taxon>
    </lineage>
</organism>
<sequence length="127" mass="13150">MVTGVELVATALTTGAAAGLTGAAPRGTVHELHDALRAAVRRRLTASDGPGGRNGVRVLDAHATDPDVWGTRLLRVLVASGAGEDEEILAAARALLRAERLPTRPTRGAPAWPTSPETTQKTRSATT</sequence>
<feature type="region of interest" description="Disordered" evidence="1">
    <location>
        <begin position="100"/>
        <end position="127"/>
    </location>
</feature>
<protein>
    <submittedName>
        <fullName evidence="2">Uncharacterized protein</fullName>
    </submittedName>
</protein>
<gene>
    <name evidence="2" type="ORF">F3L20_01695</name>
</gene>
<accession>A0ABX5ZJP1</accession>
<evidence type="ECO:0000313" key="3">
    <source>
        <dbReference type="Proteomes" id="UP000324308"/>
    </source>
</evidence>
<evidence type="ECO:0000256" key="1">
    <source>
        <dbReference type="SAM" id="MobiDB-lite"/>
    </source>
</evidence>
<reference evidence="2 3" key="1">
    <citation type="submission" date="2019-09" db="EMBL/GenBank/DDBJ databases">
        <title>Draft genome sequence of the Ebosin-producing strain Streptomyces sp. 139.</title>
        <authorList>
            <person name="Ai L."/>
            <person name="Geng M."/>
            <person name="Ma M."/>
            <person name="Bai L."/>
        </authorList>
    </citation>
    <scope>NUCLEOTIDE SEQUENCE [LARGE SCALE GENOMIC DNA]</scope>
    <source>
        <strain evidence="2 3">139</strain>
    </source>
</reference>
<dbReference type="Proteomes" id="UP000324308">
    <property type="component" value="Chromosome"/>
</dbReference>
<dbReference type="EMBL" id="CP043959">
    <property type="protein sequence ID" value="QER84746.1"/>
    <property type="molecule type" value="Genomic_DNA"/>
</dbReference>
<feature type="compositionally biased region" description="Polar residues" evidence="1">
    <location>
        <begin position="115"/>
        <end position="127"/>
    </location>
</feature>
<name>A0ABX5ZJP1_STRTE</name>
<keyword evidence="3" id="KW-1185">Reference proteome</keyword>
<evidence type="ECO:0000313" key="2">
    <source>
        <dbReference type="EMBL" id="QER84746.1"/>
    </source>
</evidence>
<proteinExistence type="predicted"/>
<dbReference type="RefSeq" id="WP_150151434.1">
    <property type="nucleotide sequence ID" value="NZ_CP043959.1"/>
</dbReference>